<dbReference type="EMBL" id="KI546083">
    <property type="protein sequence ID" value="EST46189.1"/>
    <property type="molecule type" value="Genomic_DNA"/>
</dbReference>
<sequence>MNNFYEGIQILLKSQEQNDLVHKDVLTAVLNELGIMMRIEQNYTIHNFISQLKQFIHENQMEFLMKTYQSAKVKTITNSTLQNISKNIGMYIQDIDYIQEEYTLNTFLKQFDI</sequence>
<name>V6LZE5_9EUKA</name>
<gene>
    <name evidence="1" type="ORF">SS50377_13784</name>
    <name evidence="2" type="ORF">SS50377_23452</name>
</gene>
<dbReference type="VEuPathDB" id="GiardiaDB:SS50377_23452"/>
<evidence type="ECO:0000313" key="2">
    <source>
        <dbReference type="EMBL" id="KAH0573518.1"/>
    </source>
</evidence>
<reference evidence="1 2" key="1">
    <citation type="journal article" date="2014" name="PLoS Genet.">
        <title>The Genome of Spironucleus salmonicida Highlights a Fish Pathogen Adapted to Fluctuating Environments.</title>
        <authorList>
            <person name="Xu F."/>
            <person name="Jerlstrom-Hultqvist J."/>
            <person name="Einarsson E."/>
            <person name="Astvaldsson A."/>
            <person name="Svard S.G."/>
            <person name="Andersson J.O."/>
        </authorList>
    </citation>
    <scope>NUCLEOTIDE SEQUENCE</scope>
    <source>
        <strain evidence="2">ATCC 50377</strain>
    </source>
</reference>
<protein>
    <submittedName>
        <fullName evidence="1">Uncharacterized protein</fullName>
    </submittedName>
</protein>
<organism evidence="1">
    <name type="scientific">Spironucleus salmonicida</name>
    <dbReference type="NCBI Taxonomy" id="348837"/>
    <lineage>
        <taxon>Eukaryota</taxon>
        <taxon>Metamonada</taxon>
        <taxon>Diplomonadida</taxon>
        <taxon>Hexamitidae</taxon>
        <taxon>Hexamitinae</taxon>
        <taxon>Spironucleus</taxon>
    </lineage>
</organism>
<accession>V6LZE5</accession>
<evidence type="ECO:0000313" key="3">
    <source>
        <dbReference type="Proteomes" id="UP000018208"/>
    </source>
</evidence>
<dbReference type="AlphaFoldDB" id="V6LZE5"/>
<dbReference type="Proteomes" id="UP000018208">
    <property type="component" value="Unassembled WGS sequence"/>
</dbReference>
<proteinExistence type="predicted"/>
<reference evidence="2" key="2">
    <citation type="submission" date="2020-12" db="EMBL/GenBank/DDBJ databases">
        <title>New Spironucleus salmonicida genome in near-complete chromosomes.</title>
        <authorList>
            <person name="Xu F."/>
            <person name="Kurt Z."/>
            <person name="Jimenez-Gonzalez A."/>
            <person name="Astvaldsson A."/>
            <person name="Andersson J.O."/>
            <person name="Svard S.G."/>
        </authorList>
    </citation>
    <scope>NUCLEOTIDE SEQUENCE</scope>
    <source>
        <strain evidence="2">ATCC 50377</strain>
    </source>
</reference>
<keyword evidence="3" id="KW-1185">Reference proteome</keyword>
<evidence type="ECO:0000313" key="1">
    <source>
        <dbReference type="EMBL" id="EST46189.1"/>
    </source>
</evidence>
<dbReference type="EMBL" id="AUWU02000004">
    <property type="protein sequence ID" value="KAH0573518.1"/>
    <property type="molecule type" value="Genomic_DNA"/>
</dbReference>